<dbReference type="eggNOG" id="COG1392">
    <property type="taxonomic scope" value="Bacteria"/>
</dbReference>
<dbReference type="Proteomes" id="UP000000552">
    <property type="component" value="Chromosome"/>
</dbReference>
<reference evidence="2 3" key="1">
    <citation type="journal article" date="2000" name="DNA Res.">
        <title>Complete genome structure of the nitrogen-fixing symbiotic bacterium Mesorhizobium loti.</title>
        <authorList>
            <person name="Kaneko T."/>
            <person name="Nakamura Y."/>
            <person name="Sato S."/>
            <person name="Asamizu E."/>
            <person name="Kato T."/>
            <person name="Sasamoto S."/>
            <person name="Watanabe A."/>
            <person name="Idesawa K."/>
            <person name="Ishikawa A."/>
            <person name="Kawashima K."/>
            <person name="Kimura T."/>
            <person name="Kishida Y."/>
            <person name="Kiyokawa C."/>
            <person name="Kohara M."/>
            <person name="Matsumoto M."/>
            <person name="Matsuno A."/>
            <person name="Mochizuki Y."/>
            <person name="Nakayama S."/>
            <person name="Nakazaki N."/>
            <person name="Shimpo S."/>
            <person name="Sugimoto M."/>
            <person name="Takeuchi C."/>
            <person name="Yamada M."/>
            <person name="Tabata S."/>
        </authorList>
    </citation>
    <scope>NUCLEOTIDE SEQUENCE [LARGE SCALE GENOMIC DNA]</scope>
    <source>
        <strain evidence="3">LMG 29417 / CECT 9101 / MAFF 303099</strain>
    </source>
</reference>
<protein>
    <submittedName>
        <fullName evidence="2">Pit accessory protein</fullName>
    </submittedName>
</protein>
<feature type="region of interest" description="Disordered" evidence="1">
    <location>
        <begin position="1"/>
        <end position="20"/>
    </location>
</feature>
<gene>
    <name evidence="2" type="ordered locus">msr8368</name>
</gene>
<dbReference type="HOGENOM" id="CLU_1979781_0_0_5"/>
<name>Q983E0_RHILO</name>
<dbReference type="EMBL" id="BA000012">
    <property type="protein sequence ID" value="BAB53941.1"/>
    <property type="molecule type" value="Genomic_DNA"/>
</dbReference>
<dbReference type="KEGG" id="mlo:msr8368"/>
<dbReference type="AlphaFoldDB" id="Q983E0"/>
<accession>Q983E0</accession>
<evidence type="ECO:0000313" key="2">
    <source>
        <dbReference type="EMBL" id="BAB53941.1"/>
    </source>
</evidence>
<evidence type="ECO:0000256" key="1">
    <source>
        <dbReference type="SAM" id="MobiDB-lite"/>
    </source>
</evidence>
<feature type="compositionally biased region" description="Basic residues" evidence="1">
    <location>
        <begin position="1"/>
        <end position="19"/>
    </location>
</feature>
<proteinExistence type="predicted"/>
<sequence length="126" mass="14598">MPGHKAHRCPRRGPSRARSGKSCCVSSRVVRIHIFQPAYCFQWLAGALCEWIGSWKRDGRLDMLGWFRKLLPREDRFFDLFERHSRTVVGGAEALEQLLQGKDIDRCVRRSSISRTRPIISPPKSY</sequence>
<evidence type="ECO:0000313" key="3">
    <source>
        <dbReference type="Proteomes" id="UP000000552"/>
    </source>
</evidence>
<organism evidence="2 3">
    <name type="scientific">Mesorhizobium japonicum (strain LMG 29417 / CECT 9101 / MAFF 303099)</name>
    <name type="common">Mesorhizobium loti (strain MAFF 303099)</name>
    <dbReference type="NCBI Taxonomy" id="266835"/>
    <lineage>
        <taxon>Bacteria</taxon>
        <taxon>Pseudomonadati</taxon>
        <taxon>Pseudomonadota</taxon>
        <taxon>Alphaproteobacteria</taxon>
        <taxon>Hyphomicrobiales</taxon>
        <taxon>Phyllobacteriaceae</taxon>
        <taxon>Mesorhizobium</taxon>
    </lineage>
</organism>